<evidence type="ECO:0000256" key="7">
    <source>
        <dbReference type="ARBA" id="ARBA00022679"/>
    </source>
</evidence>
<evidence type="ECO:0000256" key="9">
    <source>
        <dbReference type="ARBA" id="ARBA00022824"/>
    </source>
</evidence>
<dbReference type="EMBL" id="NIDF01000039">
    <property type="protein sequence ID" value="TYJ55445.1"/>
    <property type="molecule type" value="Genomic_DNA"/>
</dbReference>
<feature type="transmembrane region" description="Helical" evidence="14">
    <location>
        <begin position="40"/>
        <end position="57"/>
    </location>
</feature>
<evidence type="ECO:0000256" key="3">
    <source>
        <dbReference type="ARBA" id="ARBA00010600"/>
    </source>
</evidence>
<evidence type="ECO:0000256" key="12">
    <source>
        <dbReference type="ARBA" id="ARBA00044727"/>
    </source>
</evidence>
<reference evidence="15 16" key="1">
    <citation type="submission" date="2017-05" db="EMBL/GenBank/DDBJ databases">
        <title>The Genome Sequence of Tsuchiyaea wingfieldii DSM 27421.</title>
        <authorList>
            <person name="Cuomo C."/>
            <person name="Passer A."/>
            <person name="Billmyre B."/>
            <person name="Heitman J."/>
        </authorList>
    </citation>
    <scope>NUCLEOTIDE SEQUENCE [LARGE SCALE GENOMIC DNA]</scope>
    <source>
        <strain evidence="15 16">DSM 27421</strain>
    </source>
</reference>
<sequence>MSQNQQSSLIFRPASHLVAGFANPSLDKAVRQLGVYPNHLYPLFIGIYLFLFAVITLKHPFPRIEEKPHINQVLHYAQGDYSFKDVQLKSPAYWHAIIALPLHLFGISAPSLQTLRLTSLLQALLLPALITLISPPSTTSYQPLPRRILSAIQQPADYALIVCLNPIFILLSSRFTPGVSSILGLMLVWGLAVRGKHWTAAVLSIGVGSLRGAVAIWTVFVIWWAFWEIRKRAHNRPDIRSYLPYILSLSAWLIIWSHQTVPMQMFGIADMFVICIIRCPLIPLFDIYAGQMFTSHRPFFIAWLLSLLSTFTLTGLPAGKNTVLADLAVPVFLLRFGMIIIAGKEVSSLKRNEAQSLEEGREGEWFDVSGLYAPLPGNRGVSPLPTSRQPPLTAGGRVVTNLSRAELAWYLIENGLGLLFVLIFGINY</sequence>
<comment type="function">
    <text evidence="12">Dol-P-Glc:Glc(2)Man(9)GlcNAc(2)-PP-Dol alpha-1,2-glucosyltransferase that operates in the biosynthetic pathway of dolichol-linked oligosaccharides, the glycan precursors employed in protein asparagine (N)-glycosylation. The assembly of dolichol-linked oligosaccharides begins on the cytosolic side of the endoplasmic reticulum membrane and finishes in its lumen. The sequential addition of sugars to dolichol pyrophosphate produces dolichol-linked oligosaccharides containing fourteen sugars, including two GlcNAcs, nine mannoses and three glucoses. Once assembled, the oligosaccharide is transferred from the lipid to nascent proteins by oligosaccharyltransferases. In the lumen of the endoplasmic reticulum, adds the third and last glucose residue from dolichyl phosphate glucose (Dol-P-Glc) onto the lipid-linked oligosaccharide intermediate Glc(2)Man(9)GlcNAc(2)-PP-Dol to produce Glc(3)Man(9)GlcNAc(2)-PP-Dol.</text>
</comment>
<evidence type="ECO:0000256" key="11">
    <source>
        <dbReference type="ARBA" id="ARBA00023136"/>
    </source>
</evidence>
<keyword evidence="9" id="KW-0256">Endoplasmic reticulum</keyword>
<evidence type="ECO:0000256" key="4">
    <source>
        <dbReference type="ARBA" id="ARBA00011967"/>
    </source>
</evidence>
<feature type="transmembrane region" description="Helical" evidence="14">
    <location>
        <begin position="239"/>
        <end position="259"/>
    </location>
</feature>
<dbReference type="InterPro" id="IPR016900">
    <property type="entry name" value="Alg10"/>
</dbReference>
<feature type="transmembrane region" description="Helical" evidence="14">
    <location>
        <begin position="324"/>
        <end position="343"/>
    </location>
</feature>
<evidence type="ECO:0000256" key="5">
    <source>
        <dbReference type="ARBA" id="ARBA00018512"/>
    </source>
</evidence>
<evidence type="ECO:0000256" key="2">
    <source>
        <dbReference type="ARBA" id="ARBA00004922"/>
    </source>
</evidence>
<comment type="subcellular location">
    <subcellularLocation>
        <location evidence="1">Endoplasmic reticulum membrane</location>
        <topology evidence="1">Multi-pass membrane protein</topology>
    </subcellularLocation>
</comment>
<comment type="catalytic activity">
    <reaction evidence="13">
        <text>an alpha-D-Glc-(1-&gt;3)-alpha-D-Glc-(1-&gt;3)-alpha-D-Man-(1-&gt;2)-alpha-D-Man-(1-&gt;2)-alpha-D-Man-(1-&gt;3)-[alpha-D-Man-(1-&gt;2)-alpha-D-Man-(1-&gt;3)-[alpha-D-Man-(1-&gt;2)-alpha-D-Man-(1-&gt;6)]-alpha-D-Man-(1-&gt;6)]-beta-D-Man-(1-&gt;4)-beta-D-GlcNAc-(1-&gt;4)-alpha-D-GlcNAc-diphospho-di-trans,poly-cis-dolichol + a di-trans,poly-cis-dolichyl beta-D-glucosyl phosphate = a alpha-D-Glc-(1-&gt;2)-alpha-D-Glc-(1-&gt;3)-alpha-D-Glc-(1-&gt;3)-alpha-D-Man-(1-&gt;2)-alpha-D-Man-(1-&gt;2)-alpha-D-Man-(1-&gt;3)-[alpha-D-Man-(1-&gt;2)-alpha-D-Man-(1-&gt;3)-[alpha-D-Man-(1-&gt;2)-alpha-D-Man-(1-&gt;6)]-alpha-D-Man-(1-&gt;6)]-beta-D-Man-(1-&gt;4)-beta-D-GlcNAc-(1-&gt;4)-alpha-D-GlcNAc-diphospho-di-trans,poly-cis-dolichol + a di-trans,poly-cis-dolichyl phosphate + H(+)</text>
        <dbReference type="Rhea" id="RHEA:29543"/>
        <dbReference type="Rhea" id="RHEA-COMP:19498"/>
        <dbReference type="Rhea" id="RHEA-COMP:19502"/>
        <dbReference type="Rhea" id="RHEA-COMP:19512"/>
        <dbReference type="Rhea" id="RHEA-COMP:19522"/>
        <dbReference type="ChEBI" id="CHEBI:15378"/>
        <dbReference type="ChEBI" id="CHEBI:57525"/>
        <dbReference type="ChEBI" id="CHEBI:57683"/>
        <dbReference type="ChEBI" id="CHEBI:132522"/>
        <dbReference type="ChEBI" id="CHEBI:132523"/>
        <dbReference type="EC" id="2.4.1.256"/>
    </reaction>
    <physiologicalReaction direction="left-to-right" evidence="13">
        <dbReference type="Rhea" id="RHEA:29544"/>
    </physiologicalReaction>
</comment>
<keyword evidence="16" id="KW-1185">Reference proteome</keyword>
<keyword evidence="6" id="KW-0328">Glycosyltransferase</keyword>
<evidence type="ECO:0000256" key="6">
    <source>
        <dbReference type="ARBA" id="ARBA00022676"/>
    </source>
</evidence>
<accession>A0A5D3AVM2</accession>
<comment type="pathway">
    <text evidence="2">Protein modification; protein glycosylation.</text>
</comment>
<keyword evidence="11 14" id="KW-0472">Membrane</keyword>
<feature type="transmembrane region" description="Helical" evidence="14">
    <location>
        <begin position="92"/>
        <end position="113"/>
    </location>
</feature>
<feature type="transmembrane region" description="Helical" evidence="14">
    <location>
        <begin position="300"/>
        <end position="318"/>
    </location>
</feature>
<comment type="similarity">
    <text evidence="3">Belongs to the ALG10 glucosyltransferase family.</text>
</comment>
<dbReference type="GO" id="GO:0006488">
    <property type="term" value="P:dolichol-linked oligosaccharide biosynthetic process"/>
    <property type="evidence" value="ECO:0007669"/>
    <property type="project" value="InterPro"/>
</dbReference>
<organism evidence="15 16">
    <name type="scientific">Cryptococcus floricola</name>
    <dbReference type="NCBI Taxonomy" id="2591691"/>
    <lineage>
        <taxon>Eukaryota</taxon>
        <taxon>Fungi</taxon>
        <taxon>Dikarya</taxon>
        <taxon>Basidiomycota</taxon>
        <taxon>Agaricomycotina</taxon>
        <taxon>Tremellomycetes</taxon>
        <taxon>Tremellales</taxon>
        <taxon>Cryptococcaceae</taxon>
        <taxon>Cryptococcus</taxon>
    </lineage>
</organism>
<keyword evidence="8 14" id="KW-0812">Transmembrane</keyword>
<feature type="transmembrane region" description="Helical" evidence="14">
    <location>
        <begin position="198"/>
        <end position="227"/>
    </location>
</feature>
<feature type="transmembrane region" description="Helical" evidence="14">
    <location>
        <begin position="407"/>
        <end position="426"/>
    </location>
</feature>
<keyword evidence="7" id="KW-0808">Transferase</keyword>
<comment type="caution">
    <text evidence="15">The sequence shown here is derived from an EMBL/GenBank/DDBJ whole genome shotgun (WGS) entry which is preliminary data.</text>
</comment>
<dbReference type="GO" id="GO:0106073">
    <property type="term" value="F:dolichyl pyrophosphate Glc2Man9GlcNAc2 alpha-1,2-glucosyltransferase activity"/>
    <property type="evidence" value="ECO:0007669"/>
    <property type="project" value="UniProtKB-EC"/>
</dbReference>
<proteinExistence type="inferred from homology"/>
<dbReference type="Proteomes" id="UP000322245">
    <property type="component" value="Unassembled WGS sequence"/>
</dbReference>
<dbReference type="Pfam" id="PF04922">
    <property type="entry name" value="DIE2_ALG10"/>
    <property type="match status" value="1"/>
</dbReference>
<evidence type="ECO:0000256" key="14">
    <source>
        <dbReference type="SAM" id="Phobius"/>
    </source>
</evidence>
<gene>
    <name evidence="15" type="ORF">B9479_003833</name>
</gene>
<protein>
    <recommendedName>
        <fullName evidence="5">Dol-P-Glc:Glc(2)Man(9)GlcNAc(2)-PP-Dol alpha-1,2-glucosyltransferase</fullName>
        <ecNumber evidence="4">2.4.1.256</ecNumber>
    </recommendedName>
</protein>
<evidence type="ECO:0000256" key="10">
    <source>
        <dbReference type="ARBA" id="ARBA00022989"/>
    </source>
</evidence>
<evidence type="ECO:0000256" key="1">
    <source>
        <dbReference type="ARBA" id="ARBA00004477"/>
    </source>
</evidence>
<evidence type="ECO:0000256" key="13">
    <source>
        <dbReference type="ARBA" id="ARBA00048064"/>
    </source>
</evidence>
<evidence type="ECO:0000256" key="8">
    <source>
        <dbReference type="ARBA" id="ARBA00022692"/>
    </source>
</evidence>
<feature type="transmembrane region" description="Helical" evidence="14">
    <location>
        <begin position="265"/>
        <end position="288"/>
    </location>
</feature>
<dbReference type="AlphaFoldDB" id="A0A5D3AVM2"/>
<dbReference type="EC" id="2.4.1.256" evidence="4"/>
<evidence type="ECO:0000313" key="16">
    <source>
        <dbReference type="Proteomes" id="UP000322245"/>
    </source>
</evidence>
<feature type="transmembrane region" description="Helical" evidence="14">
    <location>
        <begin position="159"/>
        <end position="192"/>
    </location>
</feature>
<dbReference type="GO" id="GO:0005789">
    <property type="term" value="C:endoplasmic reticulum membrane"/>
    <property type="evidence" value="ECO:0007669"/>
    <property type="project" value="UniProtKB-SubCell"/>
</dbReference>
<evidence type="ECO:0000313" key="15">
    <source>
        <dbReference type="EMBL" id="TYJ55445.1"/>
    </source>
</evidence>
<name>A0A5D3AVM2_9TREE</name>
<keyword evidence="10 14" id="KW-1133">Transmembrane helix</keyword>